<evidence type="ECO:0000256" key="1">
    <source>
        <dbReference type="ARBA" id="ARBA00004304"/>
    </source>
</evidence>
<organism evidence="7 8">
    <name type="scientific">Scyliorhinus torazame</name>
    <name type="common">Cloudy catshark</name>
    <name type="synonym">Catulus torazame</name>
    <dbReference type="NCBI Taxonomy" id="75743"/>
    <lineage>
        <taxon>Eukaryota</taxon>
        <taxon>Metazoa</taxon>
        <taxon>Chordata</taxon>
        <taxon>Craniata</taxon>
        <taxon>Vertebrata</taxon>
        <taxon>Chondrichthyes</taxon>
        <taxon>Elasmobranchii</taxon>
        <taxon>Galeomorphii</taxon>
        <taxon>Galeoidea</taxon>
        <taxon>Carcharhiniformes</taxon>
        <taxon>Scyliorhinidae</taxon>
        <taxon>Scyliorhinus</taxon>
    </lineage>
</organism>
<dbReference type="STRING" id="75743.A0A401NXF7"/>
<dbReference type="PANTHER" id="PTHR36684:SF1">
    <property type="entry name" value="CYTOCHROME C OXIDASE ASSEMBLY PROTEIN COX14"/>
    <property type="match status" value="1"/>
</dbReference>
<evidence type="ECO:0000313" key="8">
    <source>
        <dbReference type="Proteomes" id="UP000288216"/>
    </source>
</evidence>
<proteinExistence type="predicted"/>
<sequence length="61" mass="6844">SATMVSSKRLADLGYRMFSGSMILLTVYGGYLCSARAYRFFQRQKTLKAAAEEQVNEIAKD</sequence>
<keyword evidence="3 6" id="KW-1133">Transmembrane helix</keyword>
<evidence type="ECO:0000313" key="7">
    <source>
        <dbReference type="EMBL" id="GCB65562.1"/>
    </source>
</evidence>
<evidence type="ECO:0000256" key="4">
    <source>
        <dbReference type="ARBA" id="ARBA00023128"/>
    </source>
</evidence>
<dbReference type="EMBL" id="BFAA01006899">
    <property type="protein sequence ID" value="GCB65562.1"/>
    <property type="molecule type" value="Genomic_DNA"/>
</dbReference>
<accession>A0A401NXF7</accession>
<evidence type="ECO:0000256" key="6">
    <source>
        <dbReference type="SAM" id="Phobius"/>
    </source>
</evidence>
<evidence type="ECO:0000256" key="3">
    <source>
        <dbReference type="ARBA" id="ARBA00022989"/>
    </source>
</evidence>
<feature type="transmembrane region" description="Helical" evidence="6">
    <location>
        <begin position="13"/>
        <end position="33"/>
    </location>
</feature>
<comment type="subcellular location">
    <subcellularLocation>
        <location evidence="1">Mitochondrion membrane</location>
        <topology evidence="1">Single-pass membrane protein</topology>
    </subcellularLocation>
</comment>
<dbReference type="InterPro" id="IPR029208">
    <property type="entry name" value="COX14"/>
</dbReference>
<dbReference type="PANTHER" id="PTHR36684">
    <property type="entry name" value="CYTOCHROME C OXIDASE ASSEMBLY PROTEIN COX14"/>
    <property type="match status" value="1"/>
</dbReference>
<evidence type="ECO:0008006" key="9">
    <source>
        <dbReference type="Google" id="ProtNLM"/>
    </source>
</evidence>
<gene>
    <name evidence="7" type="ORF">scyTo_0013474</name>
</gene>
<keyword evidence="8" id="KW-1185">Reference proteome</keyword>
<comment type="caution">
    <text evidence="7">The sequence shown here is derived from an EMBL/GenBank/DDBJ whole genome shotgun (WGS) entry which is preliminary data.</text>
</comment>
<dbReference type="Proteomes" id="UP000288216">
    <property type="component" value="Unassembled WGS sequence"/>
</dbReference>
<keyword evidence="2 6" id="KW-0812">Transmembrane</keyword>
<dbReference type="AlphaFoldDB" id="A0A401NXF7"/>
<evidence type="ECO:0000256" key="5">
    <source>
        <dbReference type="ARBA" id="ARBA00023136"/>
    </source>
</evidence>
<dbReference type="GO" id="GO:0031966">
    <property type="term" value="C:mitochondrial membrane"/>
    <property type="evidence" value="ECO:0007669"/>
    <property type="project" value="UniProtKB-SubCell"/>
</dbReference>
<dbReference type="Pfam" id="PF14880">
    <property type="entry name" value="COX14"/>
    <property type="match status" value="1"/>
</dbReference>
<feature type="non-terminal residue" evidence="7">
    <location>
        <position position="1"/>
    </location>
</feature>
<reference evidence="7 8" key="1">
    <citation type="journal article" date="2018" name="Nat. Ecol. Evol.">
        <title>Shark genomes provide insights into elasmobranch evolution and the origin of vertebrates.</title>
        <authorList>
            <person name="Hara Y"/>
            <person name="Yamaguchi K"/>
            <person name="Onimaru K"/>
            <person name="Kadota M"/>
            <person name="Koyanagi M"/>
            <person name="Keeley SD"/>
            <person name="Tatsumi K"/>
            <person name="Tanaka K"/>
            <person name="Motone F"/>
            <person name="Kageyama Y"/>
            <person name="Nozu R"/>
            <person name="Adachi N"/>
            <person name="Nishimura O"/>
            <person name="Nakagawa R"/>
            <person name="Tanegashima C"/>
            <person name="Kiyatake I"/>
            <person name="Matsumoto R"/>
            <person name="Murakumo K"/>
            <person name="Nishida K"/>
            <person name="Terakita A"/>
            <person name="Kuratani S"/>
            <person name="Sato K"/>
            <person name="Hyodo S Kuraku.S."/>
        </authorList>
    </citation>
    <scope>NUCLEOTIDE SEQUENCE [LARGE SCALE GENOMIC DNA]</scope>
</reference>
<keyword evidence="5 6" id="KW-0472">Membrane</keyword>
<keyword evidence="4" id="KW-0496">Mitochondrion</keyword>
<dbReference type="OrthoDB" id="9928108at2759"/>
<evidence type="ECO:0000256" key="2">
    <source>
        <dbReference type="ARBA" id="ARBA00022692"/>
    </source>
</evidence>
<protein>
    <recommendedName>
        <fullName evidence="9">Cytochrome c oxidase assembly factor COX14</fullName>
    </recommendedName>
</protein>
<name>A0A401NXF7_SCYTO</name>
<dbReference type="OMA" id="GGYPCCA"/>